<name>A0A084VHQ7_ANOSI</name>
<dbReference type="Proteomes" id="UP000030765">
    <property type="component" value="Unassembled WGS sequence"/>
</dbReference>
<reference evidence="3" key="2">
    <citation type="submission" date="2020-05" db="UniProtKB">
        <authorList>
            <consortium name="EnsemblMetazoa"/>
        </authorList>
    </citation>
    <scope>IDENTIFICATION</scope>
</reference>
<organism evidence="2">
    <name type="scientific">Anopheles sinensis</name>
    <name type="common">Mosquito</name>
    <dbReference type="NCBI Taxonomy" id="74873"/>
    <lineage>
        <taxon>Eukaryota</taxon>
        <taxon>Metazoa</taxon>
        <taxon>Ecdysozoa</taxon>
        <taxon>Arthropoda</taxon>
        <taxon>Hexapoda</taxon>
        <taxon>Insecta</taxon>
        <taxon>Pterygota</taxon>
        <taxon>Neoptera</taxon>
        <taxon>Endopterygota</taxon>
        <taxon>Diptera</taxon>
        <taxon>Nematocera</taxon>
        <taxon>Culicoidea</taxon>
        <taxon>Culicidae</taxon>
        <taxon>Anophelinae</taxon>
        <taxon>Anopheles</taxon>
    </lineage>
</organism>
<proteinExistence type="predicted"/>
<dbReference type="AlphaFoldDB" id="A0A084VHQ7"/>
<gene>
    <name evidence="2" type="ORF">ZHAS_00004724</name>
</gene>
<dbReference type="EMBL" id="ATLV01013200">
    <property type="status" value="NOT_ANNOTATED_CDS"/>
    <property type="molecule type" value="Genomic_DNA"/>
</dbReference>
<accession>A0A084VHQ7</accession>
<dbReference type="EnsemblMetazoa" id="ASIC004724-RA">
    <property type="protein sequence ID" value="ASIC004724-PA"/>
    <property type="gene ID" value="ASIC004724"/>
</dbReference>
<sequence>MEVHSIWFDSNIMGRPAGLKRACPTVNTKWVPPGDRCLSVAKTTVRNAFQFHQHVSGVSNRHSSCPNNCGEVAESGFNHGGERPRVHNEVARNQVSECVAQCLPRFSLVEFRNWGFREVRIRSGITSRYQAPPAAATVDLFHMQMTNNAPANSFRNGVHIHEPDDGGQELSQGKQKPITRQNSCKVLD</sequence>
<reference evidence="2 4" key="1">
    <citation type="journal article" date="2014" name="BMC Genomics">
        <title>Genome sequence of Anopheles sinensis provides insight into genetics basis of mosquito competence for malaria parasites.</title>
        <authorList>
            <person name="Zhou D."/>
            <person name="Zhang D."/>
            <person name="Ding G."/>
            <person name="Shi L."/>
            <person name="Hou Q."/>
            <person name="Ye Y."/>
            <person name="Xu Y."/>
            <person name="Zhou H."/>
            <person name="Xiong C."/>
            <person name="Li S."/>
            <person name="Yu J."/>
            <person name="Hong S."/>
            <person name="Yu X."/>
            <person name="Zou P."/>
            <person name="Chen C."/>
            <person name="Chang X."/>
            <person name="Wang W."/>
            <person name="Lv Y."/>
            <person name="Sun Y."/>
            <person name="Ma L."/>
            <person name="Shen B."/>
            <person name="Zhu C."/>
        </authorList>
    </citation>
    <scope>NUCLEOTIDE SEQUENCE [LARGE SCALE GENOMIC DNA]</scope>
</reference>
<dbReference type="EMBL" id="KE524843">
    <property type="protein sequence ID" value="KFB37501.1"/>
    <property type="molecule type" value="Genomic_DNA"/>
</dbReference>
<evidence type="ECO:0000313" key="3">
    <source>
        <dbReference type="EnsemblMetazoa" id="ASIC004724-PA"/>
    </source>
</evidence>
<keyword evidence="4" id="KW-1185">Reference proteome</keyword>
<evidence type="ECO:0000256" key="1">
    <source>
        <dbReference type="SAM" id="MobiDB-lite"/>
    </source>
</evidence>
<evidence type="ECO:0000313" key="4">
    <source>
        <dbReference type="Proteomes" id="UP000030765"/>
    </source>
</evidence>
<protein>
    <submittedName>
        <fullName evidence="2 3">Zeta-carotene desaturase-like protein</fullName>
    </submittedName>
</protein>
<evidence type="ECO:0000313" key="2">
    <source>
        <dbReference type="EMBL" id="KFB37501.1"/>
    </source>
</evidence>
<dbReference type="VEuPathDB" id="VectorBase:ASIC004724"/>
<feature type="region of interest" description="Disordered" evidence="1">
    <location>
        <begin position="152"/>
        <end position="188"/>
    </location>
</feature>
<feature type="compositionally biased region" description="Polar residues" evidence="1">
    <location>
        <begin position="169"/>
        <end position="188"/>
    </location>
</feature>